<proteinExistence type="predicted"/>
<dbReference type="InParanoid" id="E3LXZ2"/>
<dbReference type="eggNOG" id="ENOG502TK5E">
    <property type="taxonomic scope" value="Eukaryota"/>
</dbReference>
<feature type="domain" description="NTF2-like" evidence="2">
    <location>
        <begin position="37"/>
        <end position="120"/>
    </location>
</feature>
<keyword evidence="4" id="KW-1185">Reference proteome</keyword>
<dbReference type="OMA" id="CKARDSM"/>
<dbReference type="AlphaFoldDB" id="E3LXZ2"/>
<evidence type="ECO:0000259" key="2">
    <source>
        <dbReference type="Pfam" id="PF26530"/>
    </source>
</evidence>
<dbReference type="InterPro" id="IPR058721">
    <property type="entry name" value="NTF2_3"/>
</dbReference>
<feature type="signal peptide" evidence="1">
    <location>
        <begin position="1"/>
        <end position="19"/>
    </location>
</feature>
<accession>E3LXZ2</accession>
<dbReference type="HOGENOM" id="CLU_1788535_0_0_1"/>
<gene>
    <name evidence="3" type="ORF">CRE_03737</name>
</gene>
<keyword evidence="1" id="KW-0732">Signal</keyword>
<dbReference type="Pfam" id="PF26530">
    <property type="entry name" value="NTF2_3"/>
    <property type="match status" value="1"/>
</dbReference>
<sequence>MNCFHILLAISAFFATASSSDISQRNVDFLKTQFGFLEKFIQYKDRDSINKLITKYFLFQTTCDGNEMGREQLIDAVFNMPSNASFHVEVLDAKYGNEQHKCIDNLNLKLKIHGFGEPVVVEGWWGIYDLETVATWVSGRPEGCRK</sequence>
<protein>
    <recommendedName>
        <fullName evidence="2">NTF2-like domain-containing protein</fullName>
    </recommendedName>
</protein>
<dbReference type="Proteomes" id="UP000008281">
    <property type="component" value="Unassembled WGS sequence"/>
</dbReference>
<reference evidence="3" key="1">
    <citation type="submission" date="2007-07" db="EMBL/GenBank/DDBJ databases">
        <title>PCAP assembly of the Caenorhabditis remanei genome.</title>
        <authorList>
            <consortium name="The Caenorhabditis remanei Sequencing Consortium"/>
            <person name="Wilson R.K."/>
        </authorList>
    </citation>
    <scope>NUCLEOTIDE SEQUENCE [LARGE SCALE GENOMIC DNA]</scope>
    <source>
        <strain evidence="3">PB4641</strain>
    </source>
</reference>
<dbReference type="GeneID" id="9801589"/>
<feature type="chain" id="PRO_5003175628" description="NTF2-like domain-containing protein" evidence="1">
    <location>
        <begin position="20"/>
        <end position="146"/>
    </location>
</feature>
<evidence type="ECO:0000313" key="4">
    <source>
        <dbReference type="Proteomes" id="UP000008281"/>
    </source>
</evidence>
<dbReference type="CTD" id="9801589"/>
<dbReference type="RefSeq" id="XP_003111298.2">
    <property type="nucleotide sequence ID" value="XM_003111250.2"/>
</dbReference>
<organism evidence="4">
    <name type="scientific">Caenorhabditis remanei</name>
    <name type="common">Caenorhabditis vulgaris</name>
    <dbReference type="NCBI Taxonomy" id="31234"/>
    <lineage>
        <taxon>Eukaryota</taxon>
        <taxon>Metazoa</taxon>
        <taxon>Ecdysozoa</taxon>
        <taxon>Nematoda</taxon>
        <taxon>Chromadorea</taxon>
        <taxon>Rhabditida</taxon>
        <taxon>Rhabditina</taxon>
        <taxon>Rhabditomorpha</taxon>
        <taxon>Rhabditoidea</taxon>
        <taxon>Rhabditidae</taxon>
        <taxon>Peloderinae</taxon>
        <taxon>Caenorhabditis</taxon>
    </lineage>
</organism>
<evidence type="ECO:0000256" key="1">
    <source>
        <dbReference type="SAM" id="SignalP"/>
    </source>
</evidence>
<dbReference type="KEGG" id="crq:GCK72_001110"/>
<name>E3LXZ2_CAERE</name>
<evidence type="ECO:0000313" key="3">
    <source>
        <dbReference type="EMBL" id="EFO84798.1"/>
    </source>
</evidence>
<dbReference type="EMBL" id="DS268418">
    <property type="protein sequence ID" value="EFO84798.1"/>
    <property type="molecule type" value="Genomic_DNA"/>
</dbReference>